<comment type="caution">
    <text evidence="7">The sequence shown here is derived from an EMBL/GenBank/DDBJ whole genome shotgun (WGS) entry which is preliminary data.</text>
</comment>
<feature type="transmembrane region" description="Helical" evidence="6">
    <location>
        <begin position="359"/>
        <end position="379"/>
    </location>
</feature>
<dbReference type="EMBL" id="JAJCIS010000002">
    <property type="protein sequence ID" value="MCB7386506.1"/>
    <property type="molecule type" value="Genomic_DNA"/>
</dbReference>
<keyword evidence="4 6" id="KW-1133">Transmembrane helix</keyword>
<keyword evidence="2" id="KW-1003">Cell membrane</keyword>
<protein>
    <submittedName>
        <fullName evidence="7">Flippase</fullName>
    </submittedName>
</protein>
<keyword evidence="8" id="KW-1185">Reference proteome</keyword>
<feature type="transmembrane region" description="Helical" evidence="6">
    <location>
        <begin position="171"/>
        <end position="191"/>
    </location>
</feature>
<evidence type="ECO:0000313" key="7">
    <source>
        <dbReference type="EMBL" id="MCB7386506.1"/>
    </source>
</evidence>
<reference evidence="7 8" key="1">
    <citation type="submission" date="2021-10" db="EMBL/GenBank/DDBJ databases">
        <title>Collection of gut derived symbiotic bacterial strains cultured from healthy donors.</title>
        <authorList>
            <person name="Lin H."/>
            <person name="Littmann E."/>
            <person name="Kohout C."/>
            <person name="Pamer E.G."/>
        </authorList>
    </citation>
    <scope>NUCLEOTIDE SEQUENCE [LARGE SCALE GENOMIC DNA]</scope>
    <source>
        <strain evidence="7 8">DFI.1.165</strain>
    </source>
</reference>
<dbReference type="Pfam" id="PF01943">
    <property type="entry name" value="Polysacc_synt"/>
    <property type="match status" value="1"/>
</dbReference>
<evidence type="ECO:0000256" key="4">
    <source>
        <dbReference type="ARBA" id="ARBA00022989"/>
    </source>
</evidence>
<evidence type="ECO:0000256" key="5">
    <source>
        <dbReference type="ARBA" id="ARBA00023136"/>
    </source>
</evidence>
<feature type="transmembrane region" description="Helical" evidence="6">
    <location>
        <begin position="212"/>
        <end position="231"/>
    </location>
</feature>
<keyword evidence="5 6" id="KW-0472">Membrane</keyword>
<feature type="transmembrane region" description="Helical" evidence="6">
    <location>
        <begin position="118"/>
        <end position="137"/>
    </location>
</feature>
<feature type="transmembrane region" description="Helical" evidence="6">
    <location>
        <begin position="385"/>
        <end position="406"/>
    </location>
</feature>
<proteinExistence type="predicted"/>
<dbReference type="InterPro" id="IPR050833">
    <property type="entry name" value="Poly_Biosynth_Transport"/>
</dbReference>
<feature type="transmembrane region" description="Helical" evidence="6">
    <location>
        <begin position="418"/>
        <end position="436"/>
    </location>
</feature>
<dbReference type="RefSeq" id="WP_066736798.1">
    <property type="nucleotide sequence ID" value="NZ_JAJCIQ010000002.1"/>
</dbReference>
<feature type="transmembrane region" description="Helical" evidence="6">
    <location>
        <begin position="44"/>
        <end position="66"/>
    </location>
</feature>
<evidence type="ECO:0000256" key="2">
    <source>
        <dbReference type="ARBA" id="ARBA00022475"/>
    </source>
</evidence>
<dbReference type="PANTHER" id="PTHR30250:SF11">
    <property type="entry name" value="O-ANTIGEN TRANSPORTER-RELATED"/>
    <property type="match status" value="1"/>
</dbReference>
<evidence type="ECO:0000256" key="1">
    <source>
        <dbReference type="ARBA" id="ARBA00004651"/>
    </source>
</evidence>
<dbReference type="InterPro" id="IPR002797">
    <property type="entry name" value="Polysacc_synth"/>
</dbReference>
<dbReference type="PANTHER" id="PTHR30250">
    <property type="entry name" value="PST FAMILY PREDICTED COLANIC ACID TRANSPORTER"/>
    <property type="match status" value="1"/>
</dbReference>
<evidence type="ECO:0000313" key="8">
    <source>
        <dbReference type="Proteomes" id="UP001299546"/>
    </source>
</evidence>
<feature type="transmembrane region" description="Helical" evidence="6">
    <location>
        <begin position="144"/>
        <end position="165"/>
    </location>
</feature>
<feature type="transmembrane region" description="Helical" evidence="6">
    <location>
        <begin position="332"/>
        <end position="352"/>
    </location>
</feature>
<keyword evidence="3 6" id="KW-0812">Transmembrane</keyword>
<sequence length="490" mass="55526">MKTKKSLKLNFIFNSILTASNLIFPLITFPYISRILLPDGTGKVSFATSVIYYFNVFAQLGIPTYGIRACARVRDKKEELTNTVREIMLINICTTIISYVFFFISLYNIPQLAEEKELMIIVSLTMLFNTFGVEWLYKALEEYAYITIRSMVFKIIAIVAMFILIHDKNDYILYGAISIFAASASNLLNFINMRKFIERKKSDYRLQLKKHIKAIFIFFAMSVATTIYTHLDTVMLGFMKTDTDVGYYNAAVKIKTILISFVTSLGTVLLPRTSYYIEHGHEEAFKNIIQKAFSFVLILSAAVSVYFILFAKQGIYFLSGSAFNGAILPMQIIMPTVFLVGLTNIMGIQILIPLGKEKYVLYSEIVGAAVNLIINLILIPQYASVGAAVGTLAAELAVFAVQYAALKNIMKEIYKNMYFVKIFVALVLSGALASTIKLLDLIPFFTLLISMILFFMIYILTLTKAKYKLVLEMEAELIDKIKVIFKNRCR</sequence>
<accession>A0ABS8DDL4</accession>
<dbReference type="Proteomes" id="UP001299546">
    <property type="component" value="Unassembled WGS sequence"/>
</dbReference>
<feature type="transmembrane region" description="Helical" evidence="6">
    <location>
        <begin position="87"/>
        <end position="106"/>
    </location>
</feature>
<feature type="transmembrane region" description="Helical" evidence="6">
    <location>
        <begin position="12"/>
        <end position="32"/>
    </location>
</feature>
<evidence type="ECO:0000256" key="6">
    <source>
        <dbReference type="SAM" id="Phobius"/>
    </source>
</evidence>
<evidence type="ECO:0000256" key="3">
    <source>
        <dbReference type="ARBA" id="ARBA00022692"/>
    </source>
</evidence>
<feature type="transmembrane region" description="Helical" evidence="6">
    <location>
        <begin position="442"/>
        <end position="463"/>
    </location>
</feature>
<organism evidence="7 8">
    <name type="scientific">Bariatricus massiliensis</name>
    <dbReference type="NCBI Taxonomy" id="1745713"/>
    <lineage>
        <taxon>Bacteria</taxon>
        <taxon>Bacillati</taxon>
        <taxon>Bacillota</taxon>
        <taxon>Clostridia</taxon>
        <taxon>Lachnospirales</taxon>
        <taxon>Lachnospiraceae</taxon>
        <taxon>Bariatricus</taxon>
    </lineage>
</organism>
<gene>
    <name evidence="7" type="ORF">LIZ65_04325</name>
</gene>
<name>A0ABS8DDL4_9FIRM</name>
<feature type="transmembrane region" description="Helical" evidence="6">
    <location>
        <begin position="251"/>
        <end position="271"/>
    </location>
</feature>
<comment type="subcellular location">
    <subcellularLocation>
        <location evidence="1">Cell membrane</location>
        <topology evidence="1">Multi-pass membrane protein</topology>
    </subcellularLocation>
</comment>
<feature type="transmembrane region" description="Helical" evidence="6">
    <location>
        <begin position="292"/>
        <end position="312"/>
    </location>
</feature>
<dbReference type="CDD" id="cd13128">
    <property type="entry name" value="MATE_Wzx_like"/>
    <property type="match status" value="1"/>
</dbReference>